<keyword evidence="2" id="KW-0805">Transcription regulation</keyword>
<dbReference type="AlphaFoldDB" id="A0A7C2JZ00"/>
<dbReference type="Pfam" id="PF04542">
    <property type="entry name" value="Sigma70_r2"/>
    <property type="match status" value="1"/>
</dbReference>
<evidence type="ECO:0000256" key="3">
    <source>
        <dbReference type="ARBA" id="ARBA00023082"/>
    </source>
</evidence>
<dbReference type="InterPro" id="IPR036388">
    <property type="entry name" value="WH-like_DNA-bd_sf"/>
</dbReference>
<gene>
    <name evidence="7" type="ORF">ENQ76_04930</name>
</gene>
<dbReference type="NCBIfam" id="TIGR02937">
    <property type="entry name" value="sigma70-ECF"/>
    <property type="match status" value="1"/>
</dbReference>
<feature type="domain" description="RNA polymerase sigma-70 region 2" evidence="6">
    <location>
        <begin position="18"/>
        <end position="86"/>
    </location>
</feature>
<dbReference type="PANTHER" id="PTHR43133">
    <property type="entry name" value="RNA POLYMERASE ECF-TYPE SIGMA FACTO"/>
    <property type="match status" value="1"/>
</dbReference>
<keyword evidence="4" id="KW-0238">DNA-binding</keyword>
<evidence type="ECO:0000313" key="7">
    <source>
        <dbReference type="EMBL" id="HEN14799.1"/>
    </source>
</evidence>
<dbReference type="Gene3D" id="1.10.10.10">
    <property type="entry name" value="Winged helix-like DNA-binding domain superfamily/Winged helix DNA-binding domain"/>
    <property type="match status" value="1"/>
</dbReference>
<dbReference type="InterPro" id="IPR014284">
    <property type="entry name" value="RNA_pol_sigma-70_dom"/>
</dbReference>
<dbReference type="InterPro" id="IPR013325">
    <property type="entry name" value="RNA_pol_sigma_r2"/>
</dbReference>
<evidence type="ECO:0000256" key="5">
    <source>
        <dbReference type="ARBA" id="ARBA00023163"/>
    </source>
</evidence>
<evidence type="ECO:0000259" key="6">
    <source>
        <dbReference type="Pfam" id="PF04542"/>
    </source>
</evidence>
<comment type="similarity">
    <text evidence="1">Belongs to the sigma-70 factor family. ECF subfamily.</text>
</comment>
<evidence type="ECO:0000256" key="1">
    <source>
        <dbReference type="ARBA" id="ARBA00010641"/>
    </source>
</evidence>
<dbReference type="GO" id="GO:0006352">
    <property type="term" value="P:DNA-templated transcription initiation"/>
    <property type="evidence" value="ECO:0007669"/>
    <property type="project" value="InterPro"/>
</dbReference>
<organism evidence="7">
    <name type="scientific">Schlesneria paludicola</name>
    <dbReference type="NCBI Taxonomy" id="360056"/>
    <lineage>
        <taxon>Bacteria</taxon>
        <taxon>Pseudomonadati</taxon>
        <taxon>Planctomycetota</taxon>
        <taxon>Planctomycetia</taxon>
        <taxon>Planctomycetales</taxon>
        <taxon>Planctomycetaceae</taxon>
        <taxon>Schlesneria</taxon>
    </lineage>
</organism>
<dbReference type="Gene3D" id="1.10.1740.10">
    <property type="match status" value="1"/>
</dbReference>
<dbReference type="PANTHER" id="PTHR43133:SF8">
    <property type="entry name" value="RNA POLYMERASE SIGMA FACTOR HI_1459-RELATED"/>
    <property type="match status" value="1"/>
</dbReference>
<comment type="caution">
    <text evidence="7">The sequence shown here is derived from an EMBL/GenBank/DDBJ whole genome shotgun (WGS) entry which is preliminary data.</text>
</comment>
<dbReference type="InterPro" id="IPR039425">
    <property type="entry name" value="RNA_pol_sigma-70-like"/>
</dbReference>
<dbReference type="InterPro" id="IPR007627">
    <property type="entry name" value="RNA_pol_sigma70_r2"/>
</dbReference>
<keyword evidence="5" id="KW-0804">Transcription</keyword>
<reference evidence="7" key="1">
    <citation type="journal article" date="2020" name="mSystems">
        <title>Genome- and Community-Level Interaction Insights into Carbon Utilization and Element Cycling Functions of Hydrothermarchaeota in Hydrothermal Sediment.</title>
        <authorList>
            <person name="Zhou Z."/>
            <person name="Liu Y."/>
            <person name="Xu W."/>
            <person name="Pan J."/>
            <person name="Luo Z.H."/>
            <person name="Li M."/>
        </authorList>
    </citation>
    <scope>NUCLEOTIDE SEQUENCE [LARGE SCALE GENOMIC DNA]</scope>
    <source>
        <strain evidence="7">SpSt-339</strain>
    </source>
</reference>
<keyword evidence="3" id="KW-0731">Sigma factor</keyword>
<evidence type="ECO:0000256" key="2">
    <source>
        <dbReference type="ARBA" id="ARBA00023015"/>
    </source>
</evidence>
<proteinExistence type="inferred from homology"/>
<dbReference type="GO" id="GO:0016987">
    <property type="term" value="F:sigma factor activity"/>
    <property type="evidence" value="ECO:0007669"/>
    <property type="project" value="UniProtKB-KW"/>
</dbReference>
<dbReference type="InterPro" id="IPR013324">
    <property type="entry name" value="RNA_pol_sigma_r3/r4-like"/>
</dbReference>
<protein>
    <submittedName>
        <fullName evidence="7">Sigma-70 family RNA polymerase sigma factor</fullName>
    </submittedName>
</protein>
<accession>A0A7C2JZ00</accession>
<dbReference type="GO" id="GO:0003677">
    <property type="term" value="F:DNA binding"/>
    <property type="evidence" value="ECO:0007669"/>
    <property type="project" value="UniProtKB-KW"/>
</dbReference>
<sequence length="187" mass="21903">MLRGLQRQSDEDWRRFTEKYSPLVYRWCRRSNLCPEDAAEVTQETFIAILQHVERFTRADSDSTFRGWLWTITHRKICDLMRGRRRWAMVDLPLELLPTSHDSTSGLDWLPHTASARLAEALQAVRGMVEPHSWQAFWLTVVELRPTDDVAAELNLSPAAVRQAKYRTLKHLRTWWASRAVEDSIDV</sequence>
<name>A0A7C2JZ00_9PLAN</name>
<dbReference type="SUPFAM" id="SSF88946">
    <property type="entry name" value="Sigma2 domain of RNA polymerase sigma factors"/>
    <property type="match status" value="1"/>
</dbReference>
<evidence type="ECO:0000256" key="4">
    <source>
        <dbReference type="ARBA" id="ARBA00023125"/>
    </source>
</evidence>
<dbReference type="SUPFAM" id="SSF88659">
    <property type="entry name" value="Sigma3 and sigma4 domains of RNA polymerase sigma factors"/>
    <property type="match status" value="1"/>
</dbReference>
<dbReference type="EMBL" id="DSOK01000150">
    <property type="protein sequence ID" value="HEN14799.1"/>
    <property type="molecule type" value="Genomic_DNA"/>
</dbReference>